<feature type="coiled-coil region" evidence="1">
    <location>
        <begin position="99"/>
        <end position="182"/>
    </location>
</feature>
<feature type="coiled-coil region" evidence="1">
    <location>
        <begin position="209"/>
        <end position="271"/>
    </location>
</feature>
<evidence type="ECO:0000313" key="3">
    <source>
        <dbReference type="EMBL" id="GIQ85810.1"/>
    </source>
</evidence>
<organism evidence="3 4">
    <name type="scientific">Kipferlia bialata</name>
    <dbReference type="NCBI Taxonomy" id="797122"/>
    <lineage>
        <taxon>Eukaryota</taxon>
        <taxon>Metamonada</taxon>
        <taxon>Carpediemonas-like organisms</taxon>
        <taxon>Kipferlia</taxon>
    </lineage>
</organism>
<dbReference type="AlphaFoldDB" id="A0A9K3D1C9"/>
<evidence type="ECO:0000313" key="4">
    <source>
        <dbReference type="Proteomes" id="UP000265618"/>
    </source>
</evidence>
<feature type="region of interest" description="Disordered" evidence="2">
    <location>
        <begin position="1"/>
        <end position="42"/>
    </location>
</feature>
<name>A0A9K3D1C9_9EUKA</name>
<dbReference type="EMBL" id="BDIP01002149">
    <property type="protein sequence ID" value="GIQ85810.1"/>
    <property type="molecule type" value="Genomic_DNA"/>
</dbReference>
<protein>
    <submittedName>
        <fullName evidence="3">Uncharacterized protein</fullName>
    </submittedName>
</protein>
<evidence type="ECO:0000256" key="1">
    <source>
        <dbReference type="SAM" id="Coils"/>
    </source>
</evidence>
<proteinExistence type="predicted"/>
<keyword evidence="4" id="KW-1185">Reference proteome</keyword>
<reference evidence="3 4" key="1">
    <citation type="journal article" date="2018" name="PLoS ONE">
        <title>The draft genome of Kipferlia bialata reveals reductive genome evolution in fornicate parasites.</title>
        <authorList>
            <person name="Tanifuji G."/>
            <person name="Takabayashi S."/>
            <person name="Kume K."/>
            <person name="Takagi M."/>
            <person name="Nakayama T."/>
            <person name="Kamikawa R."/>
            <person name="Inagaki Y."/>
            <person name="Hashimoto T."/>
        </authorList>
    </citation>
    <scope>NUCLEOTIDE SEQUENCE [LARGE SCALE GENOMIC DNA]</scope>
    <source>
        <strain evidence="3">NY0173</strain>
    </source>
</reference>
<evidence type="ECO:0000256" key="2">
    <source>
        <dbReference type="SAM" id="MobiDB-lite"/>
    </source>
</evidence>
<gene>
    <name evidence="3" type="ORF">KIPB_007541</name>
</gene>
<accession>A0A9K3D1C9</accession>
<comment type="caution">
    <text evidence="3">The sequence shown here is derived from an EMBL/GenBank/DDBJ whole genome shotgun (WGS) entry which is preliminary data.</text>
</comment>
<sequence length="285" mass="32745">MEAGAEALGKEELGVEPSNQTEVVVPLSAEDAQRGEGPTSTESTVARLIYYTVARLRRERDQALAESEGLRKRVATLSSGHRDQYNTFQGRITMVRLEKDRVRSRASKFQTRLAESEAQVGQLQQERESQKQEIATRDTQIEELQKDVAWERERKEREREAAVEAEGERDSLRTELESLASEYEASGQLNYKKKFDEANDTGLRLRRERDGANKKVTALKKSLAQAQEEIAKLKRDKVHLRQTIGSWREQRHNLRVELDAANEELAYFEDQAQREREPESESERG</sequence>
<dbReference type="Proteomes" id="UP000265618">
    <property type="component" value="Unassembled WGS sequence"/>
</dbReference>
<keyword evidence="1" id="KW-0175">Coiled coil</keyword>